<accession>A0A0A8ZTP3</accession>
<organism evidence="1">
    <name type="scientific">Arundo donax</name>
    <name type="common">Giant reed</name>
    <name type="synonym">Donax arundinaceus</name>
    <dbReference type="NCBI Taxonomy" id="35708"/>
    <lineage>
        <taxon>Eukaryota</taxon>
        <taxon>Viridiplantae</taxon>
        <taxon>Streptophyta</taxon>
        <taxon>Embryophyta</taxon>
        <taxon>Tracheophyta</taxon>
        <taxon>Spermatophyta</taxon>
        <taxon>Magnoliopsida</taxon>
        <taxon>Liliopsida</taxon>
        <taxon>Poales</taxon>
        <taxon>Poaceae</taxon>
        <taxon>PACMAD clade</taxon>
        <taxon>Arundinoideae</taxon>
        <taxon>Arundineae</taxon>
        <taxon>Arundo</taxon>
    </lineage>
</organism>
<reference evidence="1" key="2">
    <citation type="journal article" date="2015" name="Data Brief">
        <title>Shoot transcriptome of the giant reed, Arundo donax.</title>
        <authorList>
            <person name="Barrero R.A."/>
            <person name="Guerrero F.D."/>
            <person name="Moolhuijzen P."/>
            <person name="Goolsby J.A."/>
            <person name="Tidwell J."/>
            <person name="Bellgard S.E."/>
            <person name="Bellgard M.I."/>
        </authorList>
    </citation>
    <scope>NUCLEOTIDE SEQUENCE</scope>
    <source>
        <tissue evidence="1">Shoot tissue taken approximately 20 cm above the soil surface</tissue>
    </source>
</reference>
<proteinExistence type="predicted"/>
<evidence type="ECO:0000313" key="1">
    <source>
        <dbReference type="EMBL" id="JAD40115.1"/>
    </source>
</evidence>
<dbReference type="EMBL" id="GBRH01257780">
    <property type="protein sequence ID" value="JAD40115.1"/>
    <property type="molecule type" value="Transcribed_RNA"/>
</dbReference>
<sequence>MECWQFLWEVYICRKLLHIFLE</sequence>
<dbReference type="AlphaFoldDB" id="A0A0A8ZTP3"/>
<protein>
    <submittedName>
        <fullName evidence="1">Uncharacterized protein</fullName>
    </submittedName>
</protein>
<name>A0A0A8ZTP3_ARUDO</name>
<reference evidence="1" key="1">
    <citation type="submission" date="2014-09" db="EMBL/GenBank/DDBJ databases">
        <authorList>
            <person name="Magalhaes I.L.F."/>
            <person name="Oliveira U."/>
            <person name="Santos F.R."/>
            <person name="Vidigal T.H.D.A."/>
            <person name="Brescovit A.D."/>
            <person name="Santos A.J."/>
        </authorList>
    </citation>
    <scope>NUCLEOTIDE SEQUENCE</scope>
    <source>
        <tissue evidence="1">Shoot tissue taken approximately 20 cm above the soil surface</tissue>
    </source>
</reference>